<dbReference type="GO" id="GO:0003677">
    <property type="term" value="F:DNA binding"/>
    <property type="evidence" value="ECO:0007669"/>
    <property type="project" value="UniProtKB-KW"/>
</dbReference>
<reference evidence="4 5" key="1">
    <citation type="submission" date="2016-11" db="EMBL/GenBank/DDBJ databases">
        <authorList>
            <consortium name="Pathogen Informatics"/>
        </authorList>
    </citation>
    <scope>NUCLEOTIDE SEQUENCE [LARGE SCALE GENOMIC DNA]</scope>
    <source>
        <strain evidence="4 5">104</strain>
    </source>
</reference>
<dbReference type="PANTHER" id="PTHR30461">
    <property type="entry name" value="DNA-INVERTASE FROM LAMBDOID PROPHAGE"/>
    <property type="match status" value="1"/>
</dbReference>
<name>A0AB38CW30_9MYCO</name>
<dbReference type="RefSeq" id="WP_052544170.1">
    <property type="nucleotide sequence ID" value="NZ_CAACXP010000011.1"/>
</dbReference>
<evidence type="ECO:0000256" key="1">
    <source>
        <dbReference type="ARBA" id="ARBA00023125"/>
    </source>
</evidence>
<dbReference type="InterPro" id="IPR050639">
    <property type="entry name" value="SSR_resolvase"/>
</dbReference>
<dbReference type="Gene3D" id="3.40.50.1390">
    <property type="entry name" value="Resolvase, N-terminal catalytic domain"/>
    <property type="match status" value="1"/>
</dbReference>
<proteinExistence type="predicted"/>
<dbReference type="Pfam" id="PF00239">
    <property type="entry name" value="Resolvase"/>
    <property type="match status" value="1"/>
</dbReference>
<dbReference type="SMART" id="SM00857">
    <property type="entry name" value="Resolvase"/>
    <property type="match status" value="1"/>
</dbReference>
<dbReference type="EMBL" id="FSHM01000002">
    <property type="protein sequence ID" value="SIA55958.1"/>
    <property type="molecule type" value="Genomic_DNA"/>
</dbReference>
<dbReference type="Gene3D" id="3.90.1750.20">
    <property type="entry name" value="Putative Large Serine Recombinase, Chain B, Domain 2"/>
    <property type="match status" value="1"/>
</dbReference>
<evidence type="ECO:0000259" key="3">
    <source>
        <dbReference type="PROSITE" id="PS51737"/>
    </source>
</evidence>
<dbReference type="SUPFAM" id="SSF53041">
    <property type="entry name" value="Resolvase-like"/>
    <property type="match status" value="1"/>
</dbReference>
<dbReference type="GO" id="GO:0000150">
    <property type="term" value="F:DNA strand exchange activity"/>
    <property type="evidence" value="ECO:0007669"/>
    <property type="project" value="InterPro"/>
</dbReference>
<dbReference type="InterPro" id="IPR011109">
    <property type="entry name" value="DNA_bind_recombinase_dom"/>
</dbReference>
<sequence length="522" mass="58189">MATSLVRAVVGARVSIFTDGKESQITQRTKGTAYAESQGWTVVGAFEDLDVSAIKQSPWDRPDLKQWLTDRADDWDALVFAKTDRVFRSAADCVKLSEWCRDHKKILVLVDDGIKLDYFHPDSQQDAFAGAMSKVFLILASVFAEIEGQRFVQRALDRVTQYRHQPRWAYGVPPYGFQVVDRPEGGKTLGHDLEAQQVLQGIATRLLSGDSLTRITADLNETGVLSPADRLRQRTGKELRGSRWTVITVQTILTNPATQGIKTAKGKPVLDAGGEPVRVGPPSFDSETWGRIHSELAQRSQSGQQRRHSDNPLLGVAKCGVCGKNMRHFQRTKGGRHYRYYICGSTPKACPGVLINADNAELAVETSFLDVHTNRRIKERVWRAGSDHSAELEQTTNTITALWEDRALGLFTTPEDQDMFRSQMAALVAKRDALAQTPVIKAGWVDVETEQTYGAVWPDATPVERRKMLTDAGMKLTVYRANKYETYVDLDKAIGEGSVGEELHSELEARAADERRRFGIPD</sequence>
<keyword evidence="1" id="KW-0238">DNA-binding</keyword>
<dbReference type="InterPro" id="IPR006119">
    <property type="entry name" value="Resolv_N"/>
</dbReference>
<gene>
    <name evidence="4" type="ORF">SAMEA2070301_01451</name>
</gene>
<dbReference type="AlphaFoldDB" id="A0AB38CW30"/>
<dbReference type="InterPro" id="IPR038109">
    <property type="entry name" value="DNA_bind_recomb_sf"/>
</dbReference>
<keyword evidence="2" id="KW-0233">DNA recombination</keyword>
<evidence type="ECO:0000313" key="4">
    <source>
        <dbReference type="EMBL" id="SIA55958.1"/>
    </source>
</evidence>
<protein>
    <submittedName>
        <fullName evidence="4">Phage Integrase</fullName>
    </submittedName>
</protein>
<dbReference type="InterPro" id="IPR036162">
    <property type="entry name" value="Resolvase-like_N_sf"/>
</dbReference>
<dbReference type="Pfam" id="PF13408">
    <property type="entry name" value="Zn_ribbon_recom"/>
    <property type="match status" value="1"/>
</dbReference>
<feature type="domain" description="Recombinase" evidence="3">
    <location>
        <begin position="174"/>
        <end position="302"/>
    </location>
</feature>
<evidence type="ECO:0000313" key="5">
    <source>
        <dbReference type="Proteomes" id="UP000185210"/>
    </source>
</evidence>
<organism evidence="4 5">
    <name type="scientific">Mycobacteroides abscessus subsp. abscessus</name>
    <dbReference type="NCBI Taxonomy" id="1185650"/>
    <lineage>
        <taxon>Bacteria</taxon>
        <taxon>Bacillati</taxon>
        <taxon>Actinomycetota</taxon>
        <taxon>Actinomycetes</taxon>
        <taxon>Mycobacteriales</taxon>
        <taxon>Mycobacteriaceae</taxon>
        <taxon>Mycobacteroides</taxon>
        <taxon>Mycobacteroides abscessus</taxon>
    </lineage>
</organism>
<evidence type="ECO:0000256" key="2">
    <source>
        <dbReference type="ARBA" id="ARBA00023172"/>
    </source>
</evidence>
<dbReference type="CDD" id="cd00338">
    <property type="entry name" value="Ser_Recombinase"/>
    <property type="match status" value="1"/>
</dbReference>
<dbReference type="PROSITE" id="PS51737">
    <property type="entry name" value="RECOMBINASE_DNA_BIND"/>
    <property type="match status" value="1"/>
</dbReference>
<dbReference type="PANTHER" id="PTHR30461:SF2">
    <property type="entry name" value="SERINE RECOMBINASE PINE-RELATED"/>
    <property type="match status" value="1"/>
</dbReference>
<accession>A0AB38CW30</accession>
<dbReference type="Proteomes" id="UP000185210">
    <property type="component" value="Unassembled WGS sequence"/>
</dbReference>
<dbReference type="InterPro" id="IPR025827">
    <property type="entry name" value="Zn_ribbon_recom_dom"/>
</dbReference>
<comment type="caution">
    <text evidence="4">The sequence shown here is derived from an EMBL/GenBank/DDBJ whole genome shotgun (WGS) entry which is preliminary data.</text>
</comment>
<dbReference type="Pfam" id="PF07508">
    <property type="entry name" value="Recombinase"/>
    <property type="match status" value="1"/>
</dbReference>